<evidence type="ECO:0000313" key="2">
    <source>
        <dbReference type="EMBL" id="MDE45637.1"/>
    </source>
</evidence>
<name>A0A6G1S647_9ACAR</name>
<dbReference type="InterPro" id="IPR004394">
    <property type="entry name" value="Iojap/RsfS/C7orf30"/>
</dbReference>
<reference evidence="2" key="1">
    <citation type="submission" date="2018-10" db="EMBL/GenBank/DDBJ databases">
        <title>Transcriptome assembly of Aceria tosichella (Wheat curl mite) Type 2.</title>
        <authorList>
            <person name="Scully E.D."/>
            <person name="Geib S.M."/>
            <person name="Palmer N.A."/>
            <person name="Gupta A.K."/>
            <person name="Sarath G."/>
            <person name="Tatineni S."/>
        </authorList>
    </citation>
    <scope>NUCLEOTIDE SEQUENCE</scope>
    <source>
        <strain evidence="2">LincolnNE</strain>
    </source>
</reference>
<accession>A0A6G1S647</accession>
<comment type="similarity">
    <text evidence="1">Belongs to the Iojap/RsfS family.</text>
</comment>
<dbReference type="Gene3D" id="3.30.460.10">
    <property type="entry name" value="Beta Polymerase, domain 2"/>
    <property type="match status" value="1"/>
</dbReference>
<dbReference type="AlphaFoldDB" id="A0A6G1S647"/>
<dbReference type="GO" id="GO:0043023">
    <property type="term" value="F:ribosomal large subunit binding"/>
    <property type="evidence" value="ECO:0007669"/>
    <property type="project" value="TreeGrafter"/>
</dbReference>
<gene>
    <name evidence="2" type="primary">Malsu1</name>
    <name evidence="2" type="ORF">g.20684</name>
</gene>
<dbReference type="GO" id="GO:0005739">
    <property type="term" value="C:mitochondrion"/>
    <property type="evidence" value="ECO:0007669"/>
    <property type="project" value="TreeGrafter"/>
</dbReference>
<proteinExistence type="inferred from homology"/>
<organism evidence="2">
    <name type="scientific">Aceria tosichella</name>
    <name type="common">wheat curl mite</name>
    <dbReference type="NCBI Taxonomy" id="561515"/>
    <lineage>
        <taxon>Eukaryota</taxon>
        <taxon>Metazoa</taxon>
        <taxon>Ecdysozoa</taxon>
        <taxon>Arthropoda</taxon>
        <taxon>Chelicerata</taxon>
        <taxon>Arachnida</taxon>
        <taxon>Acari</taxon>
        <taxon>Acariformes</taxon>
        <taxon>Trombidiformes</taxon>
        <taxon>Prostigmata</taxon>
        <taxon>Eupodina</taxon>
        <taxon>Eriophyoidea</taxon>
        <taxon>Eriophyidae</taxon>
        <taxon>Eriophyinae</taxon>
        <taxon>Aceriini</taxon>
        <taxon>Aceria</taxon>
    </lineage>
</organism>
<dbReference type="Pfam" id="PF02410">
    <property type="entry name" value="RsfS"/>
    <property type="match status" value="1"/>
</dbReference>
<dbReference type="PANTHER" id="PTHR21043:SF0">
    <property type="entry name" value="MITOCHONDRIAL ASSEMBLY OF RIBOSOMAL LARGE SUBUNIT PROTEIN 1"/>
    <property type="match status" value="1"/>
</dbReference>
<dbReference type="PANTHER" id="PTHR21043">
    <property type="entry name" value="IOJAP SUPERFAMILY ORTHOLOG"/>
    <property type="match status" value="1"/>
</dbReference>
<dbReference type="SUPFAM" id="SSF81301">
    <property type="entry name" value="Nucleotidyltransferase"/>
    <property type="match status" value="1"/>
</dbReference>
<evidence type="ECO:0000256" key="1">
    <source>
        <dbReference type="ARBA" id="ARBA00010574"/>
    </source>
</evidence>
<dbReference type="GO" id="GO:0090071">
    <property type="term" value="P:negative regulation of ribosome biogenesis"/>
    <property type="evidence" value="ECO:0007669"/>
    <property type="project" value="TreeGrafter"/>
</dbReference>
<dbReference type="InterPro" id="IPR043519">
    <property type="entry name" value="NT_sf"/>
</dbReference>
<dbReference type="EMBL" id="GGYP01000866">
    <property type="protein sequence ID" value="MDE45637.1"/>
    <property type="molecule type" value="Transcribed_RNA"/>
</dbReference>
<dbReference type="GO" id="GO:0017148">
    <property type="term" value="P:negative regulation of translation"/>
    <property type="evidence" value="ECO:0007669"/>
    <property type="project" value="TreeGrafter"/>
</dbReference>
<sequence>MLLNRATAAILGRSLTAYTQIPRLICVRSLKTKDKAKAEVEANQLLDKLYDEVRAQRFSEIVVIQTKFDADPRYFILANAFNSRHLLSGTEMINKHYKNHMKSENQNFANLSLSREWNVLDFHSVVVHLFSEKCRKHFDIDQLWAVGEKYDDQCQQIDRKLQQQQKQQQQYDPANAIVV</sequence>
<protein>
    <submittedName>
        <fullName evidence="2">Mitochondrial assembly of ribosomal large subunit protein 1</fullName>
    </submittedName>
</protein>